<reference evidence="2" key="1">
    <citation type="journal article" date="2014" name="Science">
        <title>Structural and functional partitioning of bread wheat chromosome 3B.</title>
        <authorList>
            <person name="Choulet F."/>
            <person name="Alberti A."/>
            <person name="Theil S."/>
            <person name="Glover N."/>
            <person name="Barbe V."/>
            <person name="Daron J."/>
            <person name="Pingault L."/>
            <person name="Sourdille P."/>
            <person name="Couloux A."/>
            <person name="Paux E."/>
            <person name="Leroy P."/>
            <person name="Mangenot S."/>
            <person name="Guilhot N."/>
            <person name="Le Gouis J."/>
            <person name="Balfourier F."/>
            <person name="Alaux M."/>
            <person name="Jamilloux V."/>
            <person name="Poulain J."/>
            <person name="Durand C."/>
            <person name="Bellec A."/>
            <person name="Gaspin C."/>
            <person name="Safar J."/>
            <person name="Dolezel J."/>
            <person name="Rogers J."/>
            <person name="Vandepoele K."/>
            <person name="Aury J.M."/>
            <person name="Mayer K."/>
            <person name="Berges H."/>
            <person name="Quesneville H."/>
            <person name="Wincker P."/>
            <person name="Feuillet C."/>
        </authorList>
    </citation>
    <scope>NUCLEOTIDE SEQUENCE</scope>
</reference>
<dbReference type="HOGENOM" id="CLU_1153432_0_0_1"/>
<dbReference type="AlphaFoldDB" id="A0A077S710"/>
<accession>A0A077S710</accession>
<proteinExistence type="predicted"/>
<sequence>MKKAKLPASSSSAGHTTRPLLSLPRTPSLSQQTPVLSDPDPSPPLAATHPSPAATYLQHLPLTSLPPTSATPPLPTSDPLPTPRSNLPPENEEVAARNFAMRWSSTRGHDAGPSMEAVVDDAVSKLLKAGIALSEISSAPGLSDDALEGEDGLRWQAASCLGLEDEDEGGGERAWVVVLKVSLHYKVCTGKVKKHLTKMEGEHQHLLKFGDKIMHLESWEDQLLTNNMSLEDMLQQCSNLN</sequence>
<feature type="compositionally biased region" description="Low complexity" evidence="1">
    <location>
        <begin position="1"/>
        <end position="30"/>
    </location>
</feature>
<feature type="compositionally biased region" description="Pro residues" evidence="1">
    <location>
        <begin position="69"/>
        <end position="82"/>
    </location>
</feature>
<dbReference type="EMBL" id="HG670306">
    <property type="protein sequence ID" value="CDM85769.1"/>
    <property type="molecule type" value="Genomic_DNA"/>
</dbReference>
<gene>
    <name evidence="2" type="ORF">TRAES_3BF094000060CFD_c1</name>
</gene>
<protein>
    <submittedName>
        <fullName evidence="2">Uncharacterized protein</fullName>
    </submittedName>
</protein>
<evidence type="ECO:0000313" key="2">
    <source>
        <dbReference type="EMBL" id="CDM85769.1"/>
    </source>
</evidence>
<evidence type="ECO:0000256" key="1">
    <source>
        <dbReference type="SAM" id="MobiDB-lite"/>
    </source>
</evidence>
<organism evidence="2">
    <name type="scientific">Triticum aestivum</name>
    <name type="common">Wheat</name>
    <dbReference type="NCBI Taxonomy" id="4565"/>
    <lineage>
        <taxon>Eukaryota</taxon>
        <taxon>Viridiplantae</taxon>
        <taxon>Streptophyta</taxon>
        <taxon>Embryophyta</taxon>
        <taxon>Tracheophyta</taxon>
        <taxon>Spermatophyta</taxon>
        <taxon>Magnoliopsida</taxon>
        <taxon>Liliopsida</taxon>
        <taxon>Poales</taxon>
        <taxon>Poaceae</taxon>
        <taxon>BOP clade</taxon>
        <taxon>Pooideae</taxon>
        <taxon>Triticodae</taxon>
        <taxon>Triticeae</taxon>
        <taxon>Triticinae</taxon>
        <taxon>Triticum</taxon>
    </lineage>
</organism>
<name>A0A077S710_WHEAT</name>
<feature type="region of interest" description="Disordered" evidence="1">
    <location>
        <begin position="1"/>
        <end position="90"/>
    </location>
</feature>